<comment type="caution">
    <text evidence="2">The sequence shown here is derived from an EMBL/GenBank/DDBJ whole genome shotgun (WGS) entry which is preliminary data.</text>
</comment>
<keyword evidence="1" id="KW-0472">Membrane</keyword>
<evidence type="ECO:0000313" key="3">
    <source>
        <dbReference type="Proteomes" id="UP000808349"/>
    </source>
</evidence>
<feature type="transmembrane region" description="Helical" evidence="1">
    <location>
        <begin position="6"/>
        <end position="24"/>
    </location>
</feature>
<proteinExistence type="predicted"/>
<name>A0A9D7S9D7_9BACT</name>
<keyword evidence="1" id="KW-1133">Transmembrane helix</keyword>
<dbReference type="AlphaFoldDB" id="A0A9D7S9D7"/>
<sequence length="243" mass="28491">MNVKIVGERYILFLLLIHFNILLIETINGQNRSKSNTDLALDDDLLESMDNKSWNALEHLKDGQLLVRLKSESRKISALNKDLDRAVICSAREKQLIQEIVKITNRRDSFNLAFIQAMRNYFKFCPVYFYYDKRHTELKKSHFFGAIFLDSLLHEVVENRIGNSNIVILKHDETLNQHLEAFMFVDTLGINYSSPFPKYQRVNTLSTWINSIDDPKSKYTQNANLYARKLNIKLFKASRKLLR</sequence>
<protein>
    <submittedName>
        <fullName evidence="2">Uncharacterized protein</fullName>
    </submittedName>
</protein>
<accession>A0A9D7S9D7</accession>
<reference evidence="2 3" key="1">
    <citation type="submission" date="2020-10" db="EMBL/GenBank/DDBJ databases">
        <title>Connecting structure to function with the recovery of over 1000 high-quality activated sludge metagenome-assembled genomes encoding full-length rRNA genes using long-read sequencing.</title>
        <authorList>
            <person name="Singleton C.M."/>
            <person name="Petriglieri F."/>
            <person name="Kristensen J.M."/>
            <person name="Kirkegaard R.H."/>
            <person name="Michaelsen T.Y."/>
            <person name="Andersen M.H."/>
            <person name="Karst S.M."/>
            <person name="Dueholm M.S."/>
            <person name="Nielsen P.H."/>
            <person name="Albertsen M."/>
        </authorList>
    </citation>
    <scope>NUCLEOTIDE SEQUENCE [LARGE SCALE GENOMIC DNA]</scope>
    <source>
        <strain evidence="2">Ribe_18-Q3-R11-54_BAT3C.373</strain>
    </source>
</reference>
<dbReference type="EMBL" id="JADKFW010000004">
    <property type="protein sequence ID" value="MBK9717154.1"/>
    <property type="molecule type" value="Genomic_DNA"/>
</dbReference>
<keyword evidence="1" id="KW-0812">Transmembrane</keyword>
<evidence type="ECO:0000313" key="2">
    <source>
        <dbReference type="EMBL" id="MBK9717154.1"/>
    </source>
</evidence>
<gene>
    <name evidence="2" type="ORF">IPO85_06515</name>
</gene>
<dbReference type="Proteomes" id="UP000808349">
    <property type="component" value="Unassembled WGS sequence"/>
</dbReference>
<evidence type="ECO:0000256" key="1">
    <source>
        <dbReference type="SAM" id="Phobius"/>
    </source>
</evidence>
<organism evidence="2 3">
    <name type="scientific">Candidatus Defluviibacterium haderslevense</name>
    <dbReference type="NCBI Taxonomy" id="2981993"/>
    <lineage>
        <taxon>Bacteria</taxon>
        <taxon>Pseudomonadati</taxon>
        <taxon>Bacteroidota</taxon>
        <taxon>Saprospiria</taxon>
        <taxon>Saprospirales</taxon>
        <taxon>Saprospiraceae</taxon>
        <taxon>Candidatus Defluviibacterium</taxon>
    </lineage>
</organism>